<comment type="caution">
    <text evidence="2">The sequence shown here is derived from an EMBL/GenBank/DDBJ whole genome shotgun (WGS) entry which is preliminary data.</text>
</comment>
<dbReference type="VEuPathDB" id="ToxoDB:TGFOU_234340"/>
<keyword evidence="1" id="KW-1133">Transmembrane helix</keyword>
<organism evidence="2 3">
    <name type="scientific">Toxoplasma gondii FOU</name>
    <dbReference type="NCBI Taxonomy" id="943167"/>
    <lineage>
        <taxon>Eukaryota</taxon>
        <taxon>Sar</taxon>
        <taxon>Alveolata</taxon>
        <taxon>Apicomplexa</taxon>
        <taxon>Conoidasida</taxon>
        <taxon>Coccidia</taxon>
        <taxon>Eucoccidiorida</taxon>
        <taxon>Eimeriorina</taxon>
        <taxon>Sarcocystidae</taxon>
        <taxon>Toxoplasma</taxon>
    </lineage>
</organism>
<name>A0A086JZ98_TOXGO</name>
<dbReference type="Proteomes" id="UP000028838">
    <property type="component" value="Unassembled WGS sequence"/>
</dbReference>
<gene>
    <name evidence="2" type="ORF">TGFOU_234340</name>
</gene>
<sequence>MPSFLSLLPQSLLYSFFSPSCTLSSLFPVLFLLCRFLRSLYLSSRSLSLPFLLFDWFFCLLFFPSHSLSSLFHVLFSFCTLLLLCCLRRCPFAEPSSSRNLESVFSSSFCSFACLVSPMLTIVPPKDWDGGFLLVCVASESDRQRVSLPLSLCSGRSAGLRSLPELIYVS</sequence>
<dbReference type="AlphaFoldDB" id="A0A086JZ98"/>
<evidence type="ECO:0000256" key="1">
    <source>
        <dbReference type="SAM" id="Phobius"/>
    </source>
</evidence>
<feature type="transmembrane region" description="Helical" evidence="1">
    <location>
        <begin position="46"/>
        <end position="65"/>
    </location>
</feature>
<proteinExistence type="predicted"/>
<dbReference type="EMBL" id="AEYH02002573">
    <property type="protein sequence ID" value="KFG37466.1"/>
    <property type="molecule type" value="Genomic_DNA"/>
</dbReference>
<feature type="transmembrane region" description="Helical" evidence="1">
    <location>
        <begin position="12"/>
        <end position="34"/>
    </location>
</feature>
<reference evidence="2 3" key="1">
    <citation type="submission" date="2014-07" db="EMBL/GenBank/DDBJ databases">
        <authorList>
            <person name="Sibley D."/>
            <person name="Venepally P."/>
            <person name="Karamycheva S."/>
            <person name="Hadjithomas M."/>
            <person name="Khan A."/>
            <person name="Brunk B."/>
            <person name="Roos D."/>
            <person name="Caler E."/>
            <person name="Lorenzi H."/>
        </authorList>
    </citation>
    <scope>NUCLEOTIDE SEQUENCE [LARGE SCALE GENOMIC DNA]</scope>
    <source>
        <strain evidence="2 3">FOU</strain>
    </source>
</reference>
<protein>
    <submittedName>
        <fullName evidence="2">Putative transmembrane protein</fullName>
    </submittedName>
</protein>
<evidence type="ECO:0000313" key="2">
    <source>
        <dbReference type="EMBL" id="KFG37466.1"/>
    </source>
</evidence>
<keyword evidence="1" id="KW-0472">Membrane</keyword>
<feature type="transmembrane region" description="Helical" evidence="1">
    <location>
        <begin position="71"/>
        <end position="91"/>
    </location>
</feature>
<keyword evidence="1 2" id="KW-0812">Transmembrane</keyword>
<evidence type="ECO:0000313" key="3">
    <source>
        <dbReference type="Proteomes" id="UP000028838"/>
    </source>
</evidence>
<accession>A0A086JZ98</accession>
<feature type="transmembrane region" description="Helical" evidence="1">
    <location>
        <begin position="103"/>
        <end position="123"/>
    </location>
</feature>